<comment type="caution">
    <text evidence="2">The sequence shown here is derived from an EMBL/GenBank/DDBJ whole genome shotgun (WGS) entry which is preliminary data.</text>
</comment>
<dbReference type="Gene3D" id="3.60.15.10">
    <property type="entry name" value="Ribonuclease Z/Hydroxyacylglutathione hydrolase-like"/>
    <property type="match status" value="1"/>
</dbReference>
<name>A0A538SKM4_UNCEI</name>
<accession>A0A538SKM4</accession>
<evidence type="ECO:0000259" key="1">
    <source>
        <dbReference type="SMART" id="SM00849"/>
    </source>
</evidence>
<sequence>MTPEGPKAWTDLGGGIRVRQSRAFRMNSVLLLHPTAAVAVDPGVLPSELDELAGAVREASPRSVTLVFTHAHWDHVLGRAWWPGAKSVAHDRFASELNRDRERILGEARGLAGKHGETWERGFEAFRPDLAVSGLHFMRLDPWRLVLRDAPGHCDSQLSLHLPERRLLLAADMLSDIEIPWLNRACEVYRRTLEDLLPLARGGAFETLVPGHGSIARGREAVLMRLHRDLDYLERLETGVRDALRQGLTVEAARSRLETMEYLGKDSSETPTREIHLQNVEHAYRGLEAAGPSKPPSASPAR</sequence>
<dbReference type="InterPro" id="IPR001279">
    <property type="entry name" value="Metallo-B-lactamas"/>
</dbReference>
<dbReference type="Pfam" id="PF00753">
    <property type="entry name" value="Lactamase_B"/>
    <property type="match status" value="1"/>
</dbReference>
<dbReference type="Proteomes" id="UP000320184">
    <property type="component" value="Unassembled WGS sequence"/>
</dbReference>
<dbReference type="SMART" id="SM00849">
    <property type="entry name" value="Lactamase_B"/>
    <property type="match status" value="1"/>
</dbReference>
<dbReference type="GO" id="GO:0016787">
    <property type="term" value="F:hydrolase activity"/>
    <property type="evidence" value="ECO:0007669"/>
    <property type="project" value="UniProtKB-KW"/>
</dbReference>
<dbReference type="PANTHER" id="PTHR42951">
    <property type="entry name" value="METALLO-BETA-LACTAMASE DOMAIN-CONTAINING"/>
    <property type="match status" value="1"/>
</dbReference>
<reference evidence="2 3" key="1">
    <citation type="journal article" date="2019" name="Nat. Microbiol.">
        <title>Mediterranean grassland soil C-N compound turnover is dependent on rainfall and depth, and is mediated by genomically divergent microorganisms.</title>
        <authorList>
            <person name="Diamond S."/>
            <person name="Andeer P.F."/>
            <person name="Li Z."/>
            <person name="Crits-Christoph A."/>
            <person name="Burstein D."/>
            <person name="Anantharaman K."/>
            <person name="Lane K.R."/>
            <person name="Thomas B.C."/>
            <person name="Pan C."/>
            <person name="Northen T.R."/>
            <person name="Banfield J.F."/>
        </authorList>
    </citation>
    <scope>NUCLEOTIDE SEQUENCE [LARGE SCALE GENOMIC DNA]</scope>
    <source>
        <strain evidence="2">WS_3</strain>
    </source>
</reference>
<evidence type="ECO:0000313" key="3">
    <source>
        <dbReference type="Proteomes" id="UP000320184"/>
    </source>
</evidence>
<dbReference type="SUPFAM" id="SSF56281">
    <property type="entry name" value="Metallo-hydrolase/oxidoreductase"/>
    <property type="match status" value="1"/>
</dbReference>
<proteinExistence type="predicted"/>
<evidence type="ECO:0000313" key="2">
    <source>
        <dbReference type="EMBL" id="TMQ51926.1"/>
    </source>
</evidence>
<gene>
    <name evidence="2" type="ORF">E6K73_04360</name>
</gene>
<dbReference type="EMBL" id="VBOT01000051">
    <property type="protein sequence ID" value="TMQ51926.1"/>
    <property type="molecule type" value="Genomic_DNA"/>
</dbReference>
<dbReference type="PANTHER" id="PTHR42951:SF4">
    <property type="entry name" value="ACYL-COENZYME A THIOESTERASE MBLAC2"/>
    <property type="match status" value="1"/>
</dbReference>
<protein>
    <submittedName>
        <fullName evidence="2">MBL fold metallo-hydrolase</fullName>
    </submittedName>
</protein>
<feature type="domain" description="Metallo-beta-lactamase" evidence="1">
    <location>
        <begin position="25"/>
        <end position="212"/>
    </location>
</feature>
<dbReference type="InterPro" id="IPR036866">
    <property type="entry name" value="RibonucZ/Hydroxyglut_hydro"/>
</dbReference>
<dbReference type="AlphaFoldDB" id="A0A538SKM4"/>
<keyword evidence="2" id="KW-0378">Hydrolase</keyword>
<dbReference type="InterPro" id="IPR050855">
    <property type="entry name" value="NDM-1-like"/>
</dbReference>
<organism evidence="2 3">
    <name type="scientific">Eiseniibacteriota bacterium</name>
    <dbReference type="NCBI Taxonomy" id="2212470"/>
    <lineage>
        <taxon>Bacteria</taxon>
        <taxon>Candidatus Eiseniibacteriota</taxon>
    </lineage>
</organism>